<accession>A0A9X6RL90</accession>
<name>A0A9X6RL90_HYPEX</name>
<gene>
    <name evidence="3" type="ORF">BV898_16422</name>
</gene>
<dbReference type="AlphaFoldDB" id="A0A9X6RL90"/>
<dbReference type="SUPFAM" id="SSF57625">
    <property type="entry name" value="Invertebrate chitin-binding proteins"/>
    <property type="match status" value="1"/>
</dbReference>
<organism evidence="3 4">
    <name type="scientific">Hypsibius exemplaris</name>
    <name type="common">Freshwater tardigrade</name>
    <dbReference type="NCBI Taxonomy" id="2072580"/>
    <lineage>
        <taxon>Eukaryota</taxon>
        <taxon>Metazoa</taxon>
        <taxon>Ecdysozoa</taxon>
        <taxon>Tardigrada</taxon>
        <taxon>Eutardigrada</taxon>
        <taxon>Parachela</taxon>
        <taxon>Hypsibioidea</taxon>
        <taxon>Hypsibiidae</taxon>
        <taxon>Hypsibius</taxon>
    </lineage>
</organism>
<proteinExistence type="predicted"/>
<dbReference type="InterPro" id="IPR002557">
    <property type="entry name" value="Chitin-bd_dom"/>
</dbReference>
<dbReference type="OrthoDB" id="10065127at2759"/>
<protein>
    <recommendedName>
        <fullName evidence="2">Chitin-binding type-2 domain-containing protein</fullName>
    </recommendedName>
</protein>
<keyword evidence="4" id="KW-1185">Reference proteome</keyword>
<dbReference type="Gene3D" id="2.170.140.10">
    <property type="entry name" value="Chitin binding domain"/>
    <property type="match status" value="1"/>
</dbReference>
<comment type="caution">
    <text evidence="3">The sequence shown here is derived from an EMBL/GenBank/DDBJ whole genome shotgun (WGS) entry which is preliminary data.</text>
</comment>
<dbReference type="PROSITE" id="PS50940">
    <property type="entry name" value="CHIT_BIND_II"/>
    <property type="match status" value="1"/>
</dbReference>
<dbReference type="EMBL" id="MTYJ01000246">
    <property type="protein sequence ID" value="OWA51964.1"/>
    <property type="molecule type" value="Genomic_DNA"/>
</dbReference>
<evidence type="ECO:0000256" key="1">
    <source>
        <dbReference type="SAM" id="SignalP"/>
    </source>
</evidence>
<reference evidence="4" key="1">
    <citation type="submission" date="2017-01" db="EMBL/GenBank/DDBJ databases">
        <title>Comparative genomics of anhydrobiosis in the tardigrade Hypsibius dujardini.</title>
        <authorList>
            <person name="Yoshida Y."/>
            <person name="Koutsovoulos G."/>
            <person name="Laetsch D."/>
            <person name="Stevens L."/>
            <person name="Kumar S."/>
            <person name="Horikawa D."/>
            <person name="Ishino K."/>
            <person name="Komine S."/>
            <person name="Tomita M."/>
            <person name="Blaxter M."/>
            <person name="Arakawa K."/>
        </authorList>
    </citation>
    <scope>NUCLEOTIDE SEQUENCE [LARGE SCALE GENOMIC DNA]</scope>
    <source>
        <strain evidence="4">Z151</strain>
    </source>
</reference>
<evidence type="ECO:0000313" key="4">
    <source>
        <dbReference type="Proteomes" id="UP000192578"/>
    </source>
</evidence>
<evidence type="ECO:0000259" key="2">
    <source>
        <dbReference type="PROSITE" id="PS50940"/>
    </source>
</evidence>
<evidence type="ECO:0000313" key="3">
    <source>
        <dbReference type="EMBL" id="OWA51964.1"/>
    </source>
</evidence>
<feature type="signal peptide" evidence="1">
    <location>
        <begin position="1"/>
        <end position="21"/>
    </location>
</feature>
<sequence length="498" mass="53940">MNVHVSLWLLIGLNTLQKCLCSSLEPTQPEVAPNFHIRRNSVQGTSSPFFPLNKSDILMLHSNGNAGRSILASIFNAKLGTKREQIGTAVSFRDIFAANTGGVPPPQNPPFLEALRILKGEKTPNWSSPAPITTVPKPKNFNCLNVHQAGLYADQDFGCGVFRLCDLDGGLTSFVCGEQQLFNQISLVCDWYYNVDCWRSAQFVDYSNPRLWHEDWPLFDDVTDTPFTPAPITTSTTPVRLCEKPFDACGVNDECCDGTDCRGQKYTSDGRGLCVTPVPGLCVPIANETVQIFCFIDSECCDGGICSPVPHGGFQSSRCVLLPTTPSTQSTSTIVPGCIPLATASSFVHCLEDQDCCDNGLCQAGFCRENSPTTTTTTTTASVANCTEPFHFCFSSSQCCDGTDCRGQDLYTEVYGDGRGICVTKMPGACVPLATKEVSQFCLEDKECCHGLCEGVPYSPGSSQRCILPGLDRKAGSGSARKRTQFVGKDRSNIYGKP</sequence>
<dbReference type="PANTHER" id="PTHR22933">
    <property type="entry name" value="FI18007P1-RELATED"/>
    <property type="match status" value="1"/>
</dbReference>
<feature type="domain" description="Chitin-binding type-2" evidence="2">
    <location>
        <begin position="140"/>
        <end position="199"/>
    </location>
</feature>
<dbReference type="GO" id="GO:0008061">
    <property type="term" value="F:chitin binding"/>
    <property type="evidence" value="ECO:0007669"/>
    <property type="project" value="InterPro"/>
</dbReference>
<dbReference type="Proteomes" id="UP000192578">
    <property type="component" value="Unassembled WGS sequence"/>
</dbReference>
<feature type="chain" id="PRO_5040956414" description="Chitin-binding type-2 domain-containing protein" evidence="1">
    <location>
        <begin position="22"/>
        <end position="498"/>
    </location>
</feature>
<dbReference type="InterPro" id="IPR036508">
    <property type="entry name" value="Chitin-bd_dom_sf"/>
</dbReference>
<dbReference type="PANTHER" id="PTHR22933:SF31">
    <property type="entry name" value="FI18007P1"/>
    <property type="match status" value="1"/>
</dbReference>
<dbReference type="GO" id="GO:0005576">
    <property type="term" value="C:extracellular region"/>
    <property type="evidence" value="ECO:0007669"/>
    <property type="project" value="InterPro"/>
</dbReference>
<dbReference type="InterPro" id="IPR052976">
    <property type="entry name" value="Scoloptoxin-like"/>
</dbReference>
<keyword evidence="1" id="KW-0732">Signal</keyword>